<evidence type="ECO:0008006" key="14">
    <source>
        <dbReference type="Google" id="ProtNLM"/>
    </source>
</evidence>
<dbReference type="PROSITE" id="PS50125">
    <property type="entry name" value="GUANYLATE_CYCLASE_2"/>
    <property type="match status" value="1"/>
</dbReference>
<dbReference type="GO" id="GO:0005886">
    <property type="term" value="C:plasma membrane"/>
    <property type="evidence" value="ECO:0007669"/>
    <property type="project" value="TreeGrafter"/>
</dbReference>
<dbReference type="Gene3D" id="3.30.70.1230">
    <property type="entry name" value="Nucleotide cyclase"/>
    <property type="match status" value="1"/>
</dbReference>
<evidence type="ECO:0000256" key="6">
    <source>
        <dbReference type="ARBA" id="ARBA00023239"/>
    </source>
</evidence>
<feature type="domain" description="Guanylate cyclase" evidence="11">
    <location>
        <begin position="1437"/>
        <end position="1566"/>
    </location>
</feature>
<feature type="transmembrane region" description="Helical" evidence="9">
    <location>
        <begin position="205"/>
        <end position="227"/>
    </location>
</feature>
<evidence type="ECO:0000256" key="7">
    <source>
        <dbReference type="RuleBase" id="RU000405"/>
    </source>
</evidence>
<feature type="transmembrane region" description="Helical" evidence="9">
    <location>
        <begin position="149"/>
        <end position="173"/>
    </location>
</feature>
<keyword evidence="3" id="KW-0547">Nucleotide-binding</keyword>
<dbReference type="OrthoDB" id="10254098at2759"/>
<dbReference type="InterPro" id="IPR018297">
    <property type="entry name" value="A/G_cyclase_CS"/>
</dbReference>
<feature type="region of interest" description="Disordered" evidence="8">
    <location>
        <begin position="1"/>
        <end position="30"/>
    </location>
</feature>
<dbReference type="PANTHER" id="PTHR11920:SF335">
    <property type="entry name" value="GUANYLATE CYCLASE"/>
    <property type="match status" value="1"/>
</dbReference>
<dbReference type="GO" id="GO:0007168">
    <property type="term" value="P:receptor guanylyl cyclase signaling pathway"/>
    <property type="evidence" value="ECO:0007669"/>
    <property type="project" value="TreeGrafter"/>
</dbReference>
<feature type="transmembrane region" description="Helical" evidence="9">
    <location>
        <begin position="333"/>
        <end position="356"/>
    </location>
</feature>
<sequence>MIQHKESGNNLSSISEGNQTAETGTSTHSQNTTWVKVQSSITSIAVTLQDKRSRTTWKYFLLIICMHIYTMWNSIFIPTLGNYHWGEYGAWVFKAVNYPYTFSLDLISYNAMIGLAVASLVFLLIYFIILFFAYRMVSNTSKYSVKAKMIVLVLSYGMIFGSNTLAFILSSFIDCNTNSYISLDGYDQAVQALARFPKEACYSSLNIGLIVACFFGIIMLTMTTFIAHSTIANLHPHNMAPFRMESSFTFSLLLSFNALEIMLTFVVPQSVVYIRAVIHIVFSVVWLVVLYFQTPFFRRAENSIYFAFGSAKLGAAIGSLISSVSNPSYMWDLGLGMIILTIGLILIFFMLGFIAMELYSRLVLKRVESLMERIVMEKQGVKESGSVFSERAVEKDALTIYVELEEHGLLRYLAMYLRFSIGEISLKNSIVPETLPNSKALSFVKGVANQKAFSNSSLLICAALIIAYGWNDENSFIFSISLLRKAVRHADLLEKIVIRERETEIEVDAADAKNVVEIKHTLENTTKWQDELKSLHRLFWKELMNEIPNMEKIDQMNRRISYLTSKCESAFTNLMAIASKDKTVLRAHALFLEHFLFEKDYAQELLAEALAIEEDENTKRSKQRYPYKRVITKGMLSKSITQPYEEARMSVESKLDLVELEKEESFSGVEGKGESKKETIFKYALRVPPPHRFQLFLTISSIALSFIALILCSVFSLMVSSYIAEKPQKEYDICRSSMATAGLFRSVRLIQNVMEMFSGKYNITNEVKELYREFAMHRYIRMNGYVDNLKVIPKYAQSSVFSSGMFEFYIAPNISVMIPFIAENSKDQSYLSYYLRNSSMEEINNLVIRYFDKITNKWTVADFNAPLYDYEFSYLWMNKIPLGGFYTTFCESLVSNNNIDASQLVKTQMISCLAVCIGYGVFALIFVLLSRMELTSTKRIIKIYEDNLSKNVIGRVYHELGSKDDDSVHQVSKNIMTIPKNFIPVLLLLSIILVWICGGLMYMETNLNFDNAKVTGQTITAGSFVLRYVHRIAYRVGEYFTFYSIPPGVPVNNPLLTTNAELLAYRLQVRSYVTEINNKFNNLVYGEYKTIGRYEKIDDLLKGVANCTLPSNATFLEQFTSCFGLETMISMFSSQTSMLNDKLFNKEYQNKTTEAFKEYFLLSLMGDALSDSINYFMNTFAKEASTPKLEIGIVFTIIGLIGLCVLNYNFYNSITNHYKHVQSLRMMLNYIPLNNLDSNETLRNFILHNQIPNKLTAFLQKQSKKDLSHSDTSGIRALLNASVDGAILCNASGLIDLINPAAQRMFGYKQSDIVGMQIFTIFQKGDRETIEKTISELKLNTRNSHDATSGDSLELECVRKNQSTFPATINMFTANLGGAQVLACVIKDITQEKKHNALLAEEKSKSEHLLRNILPEAVAAKLKSGETFIAEKFNDITCFFSDMVNFTNMSSSLNPSELVMMLNTVVNGFDALTDKYNLEKIKTIGDAYFCVGGLHLQSTSDHPERCLRFSIEALTVVHDYNRGNSDQQINIRIGLNTGGAVAGVIGTKKFAYDLWGDTINVASRMESTSLPGRIHLSRSTYERVHDLEFDFEERSVEVKGKGKCQTYLLKAHHHVNPLYNALEELTNNFQNNNTVPSDHE</sequence>
<feature type="transmembrane region" description="Helical" evidence="9">
    <location>
        <begin position="111"/>
        <end position="137"/>
    </location>
</feature>
<evidence type="ECO:0000256" key="5">
    <source>
        <dbReference type="ARBA" id="ARBA00023136"/>
    </source>
</evidence>
<dbReference type="GO" id="GO:0001653">
    <property type="term" value="F:peptide receptor activity"/>
    <property type="evidence" value="ECO:0007669"/>
    <property type="project" value="TreeGrafter"/>
</dbReference>
<dbReference type="Pfam" id="PF13426">
    <property type="entry name" value="PAS_9"/>
    <property type="match status" value="1"/>
</dbReference>
<feature type="transmembrane region" description="Helical" evidence="9">
    <location>
        <begin position="695"/>
        <end position="719"/>
    </location>
</feature>
<dbReference type="VEuPathDB" id="AmoebaDB:NF0120100"/>
<feature type="transmembrane region" description="Helical" evidence="9">
    <location>
        <begin position="59"/>
        <end position="77"/>
    </location>
</feature>
<accession>A0A6A5CBC5</accession>
<evidence type="ECO:0000256" key="3">
    <source>
        <dbReference type="ARBA" id="ARBA00022741"/>
    </source>
</evidence>
<dbReference type="InterPro" id="IPR000014">
    <property type="entry name" value="PAS"/>
</dbReference>
<dbReference type="CDD" id="cd07302">
    <property type="entry name" value="CHD"/>
    <property type="match status" value="1"/>
</dbReference>
<name>A0A6A5CBC5_NAEFO</name>
<organism evidence="12 13">
    <name type="scientific">Naegleria fowleri</name>
    <name type="common">Brain eating amoeba</name>
    <dbReference type="NCBI Taxonomy" id="5763"/>
    <lineage>
        <taxon>Eukaryota</taxon>
        <taxon>Discoba</taxon>
        <taxon>Heterolobosea</taxon>
        <taxon>Tetramitia</taxon>
        <taxon>Eutetramitia</taxon>
        <taxon>Vahlkampfiidae</taxon>
        <taxon>Naegleria</taxon>
    </lineage>
</organism>
<dbReference type="GeneID" id="68115007"/>
<dbReference type="GO" id="GO:0004016">
    <property type="term" value="F:adenylate cyclase activity"/>
    <property type="evidence" value="ECO:0007669"/>
    <property type="project" value="TreeGrafter"/>
</dbReference>
<feature type="compositionally biased region" description="Polar residues" evidence="8">
    <location>
        <begin position="8"/>
        <end position="30"/>
    </location>
</feature>
<gene>
    <name evidence="12" type="ORF">FDP41_007789</name>
</gene>
<evidence type="ECO:0000313" key="13">
    <source>
        <dbReference type="Proteomes" id="UP000444721"/>
    </source>
</evidence>
<dbReference type="RefSeq" id="XP_044568587.1">
    <property type="nucleotide sequence ID" value="XM_044711571.1"/>
</dbReference>
<dbReference type="SUPFAM" id="SSF55785">
    <property type="entry name" value="PYP-like sensor domain (PAS domain)"/>
    <property type="match status" value="1"/>
</dbReference>
<dbReference type="SMART" id="SM00091">
    <property type="entry name" value="PAS"/>
    <property type="match status" value="1"/>
</dbReference>
<dbReference type="Pfam" id="PF00211">
    <property type="entry name" value="Guanylate_cyc"/>
    <property type="match status" value="1"/>
</dbReference>
<keyword evidence="2 9" id="KW-0812">Transmembrane</keyword>
<dbReference type="SUPFAM" id="SSF55073">
    <property type="entry name" value="Nucleotide cyclase"/>
    <property type="match status" value="1"/>
</dbReference>
<evidence type="ECO:0000313" key="12">
    <source>
        <dbReference type="EMBL" id="KAF0983874.1"/>
    </source>
</evidence>
<feature type="transmembrane region" description="Helical" evidence="9">
    <location>
        <begin position="909"/>
        <end position="929"/>
    </location>
</feature>
<feature type="transmembrane region" description="Helical" evidence="9">
    <location>
        <begin position="248"/>
        <end position="267"/>
    </location>
</feature>
<dbReference type="GO" id="GO:0035556">
    <property type="term" value="P:intracellular signal transduction"/>
    <property type="evidence" value="ECO:0007669"/>
    <property type="project" value="InterPro"/>
</dbReference>
<feature type="domain" description="PAS" evidence="10">
    <location>
        <begin position="1271"/>
        <end position="1341"/>
    </location>
</feature>
<evidence type="ECO:0000256" key="4">
    <source>
        <dbReference type="ARBA" id="ARBA00022989"/>
    </source>
</evidence>
<dbReference type="VEuPathDB" id="AmoebaDB:NF0018540"/>
<keyword evidence="13" id="KW-1185">Reference proteome</keyword>
<dbReference type="InterPro" id="IPR029787">
    <property type="entry name" value="Nucleotide_cyclase"/>
</dbReference>
<evidence type="ECO:0000259" key="11">
    <source>
        <dbReference type="PROSITE" id="PS50125"/>
    </source>
</evidence>
<dbReference type="Pfam" id="PF25474">
    <property type="entry name" value="TPR_TmcB"/>
    <property type="match status" value="1"/>
</dbReference>
<evidence type="ECO:0000256" key="8">
    <source>
        <dbReference type="SAM" id="MobiDB-lite"/>
    </source>
</evidence>
<dbReference type="InterPro" id="IPR001054">
    <property type="entry name" value="A/G_cyclase"/>
</dbReference>
<proteinExistence type="inferred from homology"/>
<dbReference type="CDD" id="cd00130">
    <property type="entry name" value="PAS"/>
    <property type="match status" value="1"/>
</dbReference>
<feature type="transmembrane region" description="Helical" evidence="9">
    <location>
        <begin position="982"/>
        <end position="1003"/>
    </location>
</feature>
<dbReference type="NCBIfam" id="TIGR00229">
    <property type="entry name" value="sensory_box"/>
    <property type="match status" value="1"/>
</dbReference>
<comment type="subcellular location">
    <subcellularLocation>
        <location evidence="1">Membrane</location>
    </subcellularLocation>
</comment>
<dbReference type="SMART" id="SM00044">
    <property type="entry name" value="CYCc"/>
    <property type="match status" value="1"/>
</dbReference>
<protein>
    <recommendedName>
        <fullName evidence="14">Adenylate and Guanylate cyclase catalytic domain containing protein</fullName>
    </recommendedName>
</protein>
<dbReference type="InterPro" id="IPR050401">
    <property type="entry name" value="Cyclic_nucleotide_synthase"/>
</dbReference>
<feature type="transmembrane region" description="Helical" evidence="9">
    <location>
        <begin position="273"/>
        <end position="292"/>
    </location>
</feature>
<feature type="transmembrane region" description="Helical" evidence="9">
    <location>
        <begin position="304"/>
        <end position="321"/>
    </location>
</feature>
<dbReference type="InterPro" id="IPR057352">
    <property type="entry name" value="TPR_TmcB/C"/>
</dbReference>
<dbReference type="Proteomes" id="UP000444721">
    <property type="component" value="Unassembled WGS sequence"/>
</dbReference>
<dbReference type="Gene3D" id="3.30.450.20">
    <property type="entry name" value="PAS domain"/>
    <property type="match status" value="1"/>
</dbReference>
<evidence type="ECO:0000259" key="10">
    <source>
        <dbReference type="PROSITE" id="PS50112"/>
    </source>
</evidence>
<keyword evidence="5 9" id="KW-0472">Membrane</keyword>
<comment type="similarity">
    <text evidence="7">Belongs to the adenylyl cyclase class-4/guanylyl cyclase family.</text>
</comment>
<dbReference type="OMA" id="MNEIPNM"/>
<dbReference type="PANTHER" id="PTHR11920">
    <property type="entry name" value="GUANYLYL CYCLASE"/>
    <property type="match status" value="1"/>
</dbReference>
<feature type="transmembrane region" description="Helical" evidence="9">
    <location>
        <begin position="452"/>
        <end position="470"/>
    </location>
</feature>
<reference evidence="12 13" key="1">
    <citation type="journal article" date="2019" name="Sci. Rep.">
        <title>Nanopore sequencing improves the draft genome of the human pathogenic amoeba Naegleria fowleri.</title>
        <authorList>
            <person name="Liechti N."/>
            <person name="Schurch N."/>
            <person name="Bruggmann R."/>
            <person name="Wittwer M."/>
        </authorList>
    </citation>
    <scope>NUCLEOTIDE SEQUENCE [LARGE SCALE GENOMIC DNA]</scope>
    <source>
        <strain evidence="12 13">ATCC 30894</strain>
    </source>
</reference>
<evidence type="ECO:0000256" key="2">
    <source>
        <dbReference type="ARBA" id="ARBA00022692"/>
    </source>
</evidence>
<dbReference type="GO" id="GO:0000166">
    <property type="term" value="F:nucleotide binding"/>
    <property type="evidence" value="ECO:0007669"/>
    <property type="project" value="UniProtKB-KW"/>
</dbReference>
<evidence type="ECO:0000256" key="1">
    <source>
        <dbReference type="ARBA" id="ARBA00004370"/>
    </source>
</evidence>
<dbReference type="EMBL" id="VFQX01000004">
    <property type="protein sequence ID" value="KAF0983874.1"/>
    <property type="molecule type" value="Genomic_DNA"/>
</dbReference>
<comment type="caution">
    <text evidence="12">The sequence shown here is derived from an EMBL/GenBank/DDBJ whole genome shotgun (WGS) entry which is preliminary data.</text>
</comment>
<keyword evidence="6 7" id="KW-0456">Lyase</keyword>
<dbReference type="InterPro" id="IPR035965">
    <property type="entry name" value="PAS-like_dom_sf"/>
</dbReference>
<evidence type="ECO:0000256" key="9">
    <source>
        <dbReference type="SAM" id="Phobius"/>
    </source>
</evidence>
<keyword evidence="4 9" id="KW-1133">Transmembrane helix</keyword>
<dbReference type="GO" id="GO:0004383">
    <property type="term" value="F:guanylate cyclase activity"/>
    <property type="evidence" value="ECO:0007669"/>
    <property type="project" value="TreeGrafter"/>
</dbReference>
<dbReference type="VEuPathDB" id="AmoebaDB:FDP41_007789"/>
<dbReference type="VEuPathDB" id="AmoebaDB:NfTy_005830"/>
<dbReference type="PROSITE" id="PS00452">
    <property type="entry name" value="GUANYLATE_CYCLASE_1"/>
    <property type="match status" value="1"/>
</dbReference>
<dbReference type="PROSITE" id="PS50112">
    <property type="entry name" value="PAS"/>
    <property type="match status" value="1"/>
</dbReference>